<keyword evidence="4 17" id="KW-0812">Transmembrane</keyword>
<dbReference type="GO" id="GO:0005743">
    <property type="term" value="C:mitochondrial inner membrane"/>
    <property type="evidence" value="ECO:0007669"/>
    <property type="project" value="UniProtKB-SubCell"/>
</dbReference>
<keyword evidence="2" id="KW-0813">Transport</keyword>
<comment type="caution">
    <text evidence="20">The sequence shown here is derived from an EMBL/GenBank/DDBJ whole genome shotgun (WGS) entry which is preliminary data.</text>
</comment>
<evidence type="ECO:0000256" key="7">
    <source>
        <dbReference type="ARBA" id="ARBA00022837"/>
    </source>
</evidence>
<reference evidence="20" key="1">
    <citation type="submission" date="2023-10" db="EMBL/GenBank/DDBJ databases">
        <title>Genome assemblies of two species of porcelain crab, Petrolisthes cinctipes and Petrolisthes manimaculis (Anomura: Porcellanidae).</title>
        <authorList>
            <person name="Angst P."/>
        </authorList>
    </citation>
    <scope>NUCLEOTIDE SEQUENCE</scope>
    <source>
        <strain evidence="20">PB745_01</strain>
        <tissue evidence="20">Gill</tissue>
    </source>
</reference>
<evidence type="ECO:0000256" key="15">
    <source>
        <dbReference type="SAM" id="Coils"/>
    </source>
</evidence>
<evidence type="ECO:0000256" key="2">
    <source>
        <dbReference type="ARBA" id="ARBA00022448"/>
    </source>
</evidence>
<dbReference type="Proteomes" id="UP001286313">
    <property type="component" value="Unassembled WGS sequence"/>
</dbReference>
<dbReference type="InterPro" id="IPR033122">
    <property type="entry name" value="LETM1-like_RBD"/>
</dbReference>
<keyword evidence="7" id="KW-0106">Calcium</keyword>
<organism evidence="20 21">
    <name type="scientific">Petrolisthes cinctipes</name>
    <name type="common">Flat porcelain crab</name>
    <dbReference type="NCBI Taxonomy" id="88211"/>
    <lineage>
        <taxon>Eukaryota</taxon>
        <taxon>Metazoa</taxon>
        <taxon>Ecdysozoa</taxon>
        <taxon>Arthropoda</taxon>
        <taxon>Crustacea</taxon>
        <taxon>Multicrustacea</taxon>
        <taxon>Malacostraca</taxon>
        <taxon>Eumalacostraca</taxon>
        <taxon>Eucarida</taxon>
        <taxon>Decapoda</taxon>
        <taxon>Pleocyemata</taxon>
        <taxon>Anomura</taxon>
        <taxon>Galatheoidea</taxon>
        <taxon>Porcellanidae</taxon>
        <taxon>Petrolisthes</taxon>
    </lineage>
</organism>
<dbReference type="GO" id="GO:0030003">
    <property type="term" value="P:intracellular monoatomic cation homeostasis"/>
    <property type="evidence" value="ECO:0007669"/>
    <property type="project" value="TreeGrafter"/>
</dbReference>
<feature type="non-terminal residue" evidence="20">
    <location>
        <position position="1"/>
    </location>
</feature>
<dbReference type="GO" id="GO:0043022">
    <property type="term" value="F:ribosome binding"/>
    <property type="evidence" value="ECO:0007669"/>
    <property type="project" value="InterPro"/>
</dbReference>
<evidence type="ECO:0000256" key="13">
    <source>
        <dbReference type="ARBA" id="ARBA00023136"/>
    </source>
</evidence>
<keyword evidence="10 15" id="KW-0175">Coiled coil</keyword>
<evidence type="ECO:0000256" key="6">
    <source>
        <dbReference type="ARBA" id="ARBA00022792"/>
    </source>
</evidence>
<keyword evidence="8" id="KW-0809">Transit peptide</keyword>
<sequence length="760" mass="85698">MCAASNLSVGFFSAIRNIKNGLYSGVNQRRCCAVFGTTPTNSRCQCVYRDKDPHKPSSQVEVTVNHLKEKASRGTTTTTTEGTKGTTTTAEVTKEPPTAAEGARVPTTAAEGARAITSTTVEGTKGPPTTTNTTTTIATTTTAEEIKGPPTTTEEIAATRKTLWVRIKEEVAHYYHGFRLLLIDTKIGIKFVWRVANGETLSRREYRQLIRTTSDLFRLLPFSVFIIIPFMEFLLPVALKLFPGMLPSTFETANEKEAKIRKKLKVKLEMAKFLQQTLDSMAVEGQGRHSHSAKAFVMFFEKITKTGGRVSNDEILKFSKLFEDEITLDSLSRPQLVALCRLLEMQPFGTNNFLRFQLRMKLRSLAADDKIIQGEGVDSLAVWELQQACRQRGMRAYGLSEERLKLQLHQWLELSLKEKVPPSLLLLSRTLYLPDIQTDTLAATISTLPEEVATRTKAAIGKRDGKIDNLTRLQVIKSEEKKIKEDKEQLEKEKEEKEKEKKKKKEKQAMQQAIDAQEAQILATKTDPHITSQSPTLINQEITQLATEMQQKAESERERDKTPPVQEEVTDMLTTEDLRDVQGALENISVEKNKQFIEEQELSDLKNEMADYQQDIEQFKQALIEAGIDKKEVRESKAARRLYSRVNKMVGRMEPILTRLGQERHQRKKRLDEGQAEPTDKAELVTLEELEHHLGQIYHAADTSKVSAIGAVLATMDRDHDGAIEVDQVLQVLQLLNQGATVSPKMFEEVVQTLAKEEKL</sequence>
<dbReference type="InterPro" id="IPR059005">
    <property type="entry name" value="LETM1_C"/>
</dbReference>
<evidence type="ECO:0000256" key="8">
    <source>
        <dbReference type="ARBA" id="ARBA00022946"/>
    </source>
</evidence>
<feature type="compositionally biased region" description="Basic and acidic residues" evidence="16">
    <location>
        <begin position="484"/>
        <end position="499"/>
    </location>
</feature>
<feature type="domain" description="EF-hand" evidence="18">
    <location>
        <begin position="704"/>
        <end position="739"/>
    </location>
</feature>
<feature type="region of interest" description="Disordered" evidence="16">
    <location>
        <begin position="547"/>
        <end position="566"/>
    </location>
</feature>
<evidence type="ECO:0000256" key="3">
    <source>
        <dbReference type="ARBA" id="ARBA00022568"/>
    </source>
</evidence>
<dbReference type="PANTHER" id="PTHR14009">
    <property type="entry name" value="LEUCINE ZIPPER-EF-HAND CONTAINING TRANSMEMBRANE PROTEIN"/>
    <property type="match status" value="1"/>
</dbReference>
<dbReference type="Pfam" id="PF07766">
    <property type="entry name" value="LETM1_RBD"/>
    <property type="match status" value="1"/>
</dbReference>
<evidence type="ECO:0000313" key="21">
    <source>
        <dbReference type="Proteomes" id="UP001286313"/>
    </source>
</evidence>
<keyword evidence="3" id="KW-0109">Calcium transport</keyword>
<evidence type="ECO:0000256" key="4">
    <source>
        <dbReference type="ARBA" id="ARBA00022692"/>
    </source>
</evidence>
<dbReference type="PROSITE" id="PS50222">
    <property type="entry name" value="EF_HAND_2"/>
    <property type="match status" value="1"/>
</dbReference>
<evidence type="ECO:0000256" key="5">
    <source>
        <dbReference type="ARBA" id="ARBA00022723"/>
    </source>
</evidence>
<feature type="region of interest" description="Disordered" evidence="16">
    <location>
        <begin position="484"/>
        <end position="513"/>
    </location>
</feature>
<proteinExistence type="predicted"/>
<evidence type="ECO:0000256" key="16">
    <source>
        <dbReference type="SAM" id="MobiDB-lite"/>
    </source>
</evidence>
<protein>
    <recommendedName>
        <fullName evidence="22">Mitochondrial proton/calcium exchanger protein</fullName>
    </recommendedName>
</protein>
<dbReference type="EMBL" id="JAWQEG010000026">
    <property type="protein sequence ID" value="KAK3895925.1"/>
    <property type="molecule type" value="Genomic_DNA"/>
</dbReference>
<dbReference type="PANTHER" id="PTHR14009:SF1">
    <property type="entry name" value="MITOCHONDRIAL PROTON_CALCIUM EXCHANGER PROTEIN"/>
    <property type="match status" value="1"/>
</dbReference>
<feature type="transmembrane region" description="Helical" evidence="17">
    <location>
        <begin position="216"/>
        <end position="239"/>
    </location>
</feature>
<keyword evidence="6" id="KW-0999">Mitochondrion inner membrane</keyword>
<evidence type="ECO:0000256" key="12">
    <source>
        <dbReference type="ARBA" id="ARBA00023128"/>
    </source>
</evidence>
<name>A0AAE1GPQ4_PETCI</name>
<keyword evidence="11" id="KW-0406">Ion transport</keyword>
<keyword evidence="21" id="KW-1185">Reference proteome</keyword>
<evidence type="ECO:0000256" key="1">
    <source>
        <dbReference type="ARBA" id="ARBA00004434"/>
    </source>
</evidence>
<evidence type="ECO:0000313" key="20">
    <source>
        <dbReference type="EMBL" id="KAK3895925.1"/>
    </source>
</evidence>
<evidence type="ECO:0000256" key="9">
    <source>
        <dbReference type="ARBA" id="ARBA00022989"/>
    </source>
</evidence>
<dbReference type="InterPro" id="IPR044202">
    <property type="entry name" value="LETM1/MDM38-like"/>
</dbReference>
<dbReference type="AlphaFoldDB" id="A0AAE1GPQ4"/>
<evidence type="ECO:0000259" key="18">
    <source>
        <dbReference type="PROSITE" id="PS50222"/>
    </source>
</evidence>
<evidence type="ECO:0000256" key="17">
    <source>
        <dbReference type="SAM" id="Phobius"/>
    </source>
</evidence>
<feature type="region of interest" description="Disordered" evidence="16">
    <location>
        <begin position="70"/>
        <end position="107"/>
    </location>
</feature>
<keyword evidence="12 14" id="KW-0496">Mitochondrion</keyword>
<gene>
    <name evidence="20" type="ORF">Pcinc_000387</name>
</gene>
<dbReference type="InterPro" id="IPR002048">
    <property type="entry name" value="EF_hand_dom"/>
</dbReference>
<keyword evidence="13 17" id="KW-0472">Membrane</keyword>
<evidence type="ECO:0008006" key="22">
    <source>
        <dbReference type="Google" id="ProtNLM"/>
    </source>
</evidence>
<dbReference type="Pfam" id="PF26561">
    <property type="entry name" value="LETM1_C"/>
    <property type="match status" value="1"/>
</dbReference>
<evidence type="ECO:0000256" key="10">
    <source>
        <dbReference type="ARBA" id="ARBA00023054"/>
    </source>
</evidence>
<feature type="coiled-coil region" evidence="15">
    <location>
        <begin position="595"/>
        <end position="622"/>
    </location>
</feature>
<comment type="subcellular location">
    <subcellularLocation>
        <location evidence="1">Mitochondrion inner membrane</location>
        <topology evidence="1">Single-pass membrane protein</topology>
    </subcellularLocation>
</comment>
<accession>A0AAE1GPQ4</accession>
<evidence type="ECO:0000256" key="11">
    <source>
        <dbReference type="ARBA" id="ARBA00023065"/>
    </source>
</evidence>
<feature type="compositionally biased region" description="Basic and acidic residues" evidence="16">
    <location>
        <begin position="551"/>
        <end position="562"/>
    </location>
</feature>
<evidence type="ECO:0000259" key="19">
    <source>
        <dbReference type="PROSITE" id="PS51758"/>
    </source>
</evidence>
<feature type="compositionally biased region" description="Low complexity" evidence="16">
    <location>
        <begin position="74"/>
        <end position="100"/>
    </location>
</feature>
<dbReference type="GO" id="GO:0005509">
    <property type="term" value="F:calcium ion binding"/>
    <property type="evidence" value="ECO:0007669"/>
    <property type="project" value="InterPro"/>
</dbReference>
<feature type="domain" description="Letm1 RBD" evidence="19">
    <location>
        <begin position="262"/>
        <end position="526"/>
    </location>
</feature>
<keyword evidence="5" id="KW-0479">Metal-binding</keyword>
<keyword evidence="9 17" id="KW-1133">Transmembrane helix</keyword>
<dbReference type="PROSITE" id="PS51758">
    <property type="entry name" value="LETM1_RBD"/>
    <property type="match status" value="1"/>
</dbReference>
<evidence type="ECO:0000256" key="14">
    <source>
        <dbReference type="PROSITE-ProRule" id="PRU01094"/>
    </source>
</evidence>